<accession>A0ABY8BEW6</accession>
<dbReference type="SUPFAM" id="SSF48371">
    <property type="entry name" value="ARM repeat"/>
    <property type="match status" value="1"/>
</dbReference>
<evidence type="ECO:0000313" key="1">
    <source>
        <dbReference type="EMBL" id="WEF34455.1"/>
    </source>
</evidence>
<dbReference type="Gene3D" id="1.25.10.10">
    <property type="entry name" value="Leucine-rich Repeat Variant"/>
    <property type="match status" value="1"/>
</dbReference>
<dbReference type="InterPro" id="IPR016024">
    <property type="entry name" value="ARM-type_fold"/>
</dbReference>
<keyword evidence="2" id="KW-1185">Reference proteome</keyword>
<dbReference type="RefSeq" id="WP_277417133.1">
    <property type="nucleotide sequence ID" value="NZ_CP119083.1"/>
</dbReference>
<proteinExistence type="predicted"/>
<gene>
    <name evidence="1" type="ORF">PX653_06710</name>
</gene>
<reference evidence="1 2" key="1">
    <citation type="submission" date="2023-02" db="EMBL/GenBank/DDBJ databases">
        <title>Gemone sequence of Telluria chitinolytica ACM 3522T.</title>
        <authorList>
            <person name="Frediansyah A."/>
            <person name="Miess H."/>
            <person name="Gross H."/>
        </authorList>
    </citation>
    <scope>NUCLEOTIDE SEQUENCE [LARGE SCALE GENOMIC DNA]</scope>
    <source>
        <strain evidence="1 2">ACM 3522</strain>
    </source>
</reference>
<name>A0ABY8BEW6_9BURK</name>
<protein>
    <submittedName>
        <fullName evidence="1">HEAT repeat domain-containing protein</fullName>
    </submittedName>
</protein>
<evidence type="ECO:0000313" key="2">
    <source>
        <dbReference type="Proteomes" id="UP001216510"/>
    </source>
</evidence>
<dbReference type="InterPro" id="IPR011989">
    <property type="entry name" value="ARM-like"/>
</dbReference>
<dbReference type="Proteomes" id="UP001216510">
    <property type="component" value="Chromosome"/>
</dbReference>
<sequence length="297" mass="32120">MSNPILMQWAPPPVRDFVTEAHAALQRHGPDHLPCLAAPLRALFDRPGMLAELVNCYLRRVASGAMDGGDPSIQVDMLLLCHAPALSLRVIKDRADVASLAARPWQETLVNYPANTLVLVRGAAPVTVQWYRLQPGARFDVFDATLAIRPDGIETYGDGSLIEVDARRRFPVLPEGQGATWIALASAPVNAQIVSFDRATLRPLGASMASEEHSVLCVLLELLDPAAPDYPLAAVTALTTHPDHHVRWAAVTALGRRDGAAALDIVRTLAQADRHRFVRNAARRTLARLATAGAQPC</sequence>
<dbReference type="EMBL" id="CP119083">
    <property type="protein sequence ID" value="WEF34455.1"/>
    <property type="molecule type" value="Genomic_DNA"/>
</dbReference>
<dbReference type="Pfam" id="PF13646">
    <property type="entry name" value="HEAT_2"/>
    <property type="match status" value="1"/>
</dbReference>
<organism evidence="1 2">
    <name type="scientific">Pseudoduganella chitinolytica</name>
    <dbReference type="NCBI Taxonomy" id="34070"/>
    <lineage>
        <taxon>Bacteria</taxon>
        <taxon>Pseudomonadati</taxon>
        <taxon>Pseudomonadota</taxon>
        <taxon>Betaproteobacteria</taxon>
        <taxon>Burkholderiales</taxon>
        <taxon>Oxalobacteraceae</taxon>
        <taxon>Telluria group</taxon>
        <taxon>Pseudoduganella</taxon>
    </lineage>
</organism>